<keyword evidence="7" id="KW-0812">Transmembrane</keyword>
<evidence type="ECO:0000256" key="3">
    <source>
        <dbReference type="ARBA" id="ARBA00022723"/>
    </source>
</evidence>
<dbReference type="InterPro" id="IPR017896">
    <property type="entry name" value="4Fe4S_Fe-S-bd"/>
</dbReference>
<dbReference type="InterPro" id="IPR051684">
    <property type="entry name" value="Electron_Trans/Redox"/>
</dbReference>
<sequence length="264" mass="29393">MSLKRIVQIIATIIQNSYIPALFSGGIYQGILKRYCTPILNCWGCPLAVTSCPMGALQHFIGLKLIPFYIAGFFGAIGIIIGRMSCGWLCPFGFLQDLLYKAKSVKMILPQWCSYIKYGVLIGVAGIIAYVTTEPWFCKLCPDGALIAGIPLVLADSSGDLKALIGWHFYMKIAILIVVLLLSLSIKRFFCRTFCPIGAIYSVFNNFSLLQMKIDKEKCIECESCQMVCPMHVPIWRSPKNIDCIRCLDCVKICPTKAINHGPR</sequence>
<feature type="transmembrane region" description="Helical" evidence="7">
    <location>
        <begin position="67"/>
        <end position="94"/>
    </location>
</feature>
<keyword evidence="5" id="KW-0408">Iron</keyword>
<feature type="transmembrane region" description="Helical" evidence="7">
    <location>
        <begin position="115"/>
        <end position="133"/>
    </location>
</feature>
<dbReference type="Proteomes" id="UP000051012">
    <property type="component" value="Unassembled WGS sequence"/>
</dbReference>
<feature type="transmembrane region" description="Helical" evidence="7">
    <location>
        <begin position="40"/>
        <end position="61"/>
    </location>
</feature>
<keyword evidence="3" id="KW-0479">Metal-binding</keyword>
<keyword evidence="6" id="KW-0411">Iron-sulfur</keyword>
<dbReference type="GO" id="GO:0005886">
    <property type="term" value="C:plasma membrane"/>
    <property type="evidence" value="ECO:0007669"/>
    <property type="project" value="TreeGrafter"/>
</dbReference>
<evidence type="ECO:0000256" key="2">
    <source>
        <dbReference type="ARBA" id="ARBA00022485"/>
    </source>
</evidence>
<protein>
    <recommendedName>
        <fullName evidence="8">4Fe-4S ferredoxin-type domain-containing protein</fullName>
    </recommendedName>
</protein>
<dbReference type="SUPFAM" id="SSF54862">
    <property type="entry name" value="4Fe-4S ferredoxins"/>
    <property type="match status" value="1"/>
</dbReference>
<keyword evidence="7" id="KW-0472">Membrane</keyword>
<keyword evidence="7" id="KW-1133">Transmembrane helix</keyword>
<dbReference type="PROSITE" id="PS00198">
    <property type="entry name" value="4FE4S_FER_1"/>
    <property type="match status" value="2"/>
</dbReference>
<proteinExistence type="predicted"/>
<dbReference type="PANTHER" id="PTHR30176">
    <property type="entry name" value="FERREDOXIN-TYPE PROTEIN NAPH"/>
    <property type="match status" value="1"/>
</dbReference>
<gene>
    <name evidence="9" type="ORF">AMJ52_04915</name>
</gene>
<dbReference type="AlphaFoldDB" id="A0A0S7YDL4"/>
<evidence type="ECO:0000256" key="4">
    <source>
        <dbReference type="ARBA" id="ARBA00022982"/>
    </source>
</evidence>
<dbReference type="Gene3D" id="3.30.70.20">
    <property type="match status" value="1"/>
</dbReference>
<keyword evidence="1" id="KW-0813">Transport</keyword>
<dbReference type="GO" id="GO:0051539">
    <property type="term" value="F:4 iron, 4 sulfur cluster binding"/>
    <property type="evidence" value="ECO:0007669"/>
    <property type="project" value="UniProtKB-KW"/>
</dbReference>
<evidence type="ECO:0000256" key="6">
    <source>
        <dbReference type="ARBA" id="ARBA00023014"/>
    </source>
</evidence>
<evidence type="ECO:0000256" key="7">
    <source>
        <dbReference type="SAM" id="Phobius"/>
    </source>
</evidence>
<name>A0A0S7YDL4_UNCT6</name>
<organism evidence="9 10">
    <name type="scientific">candidate division TA06 bacterium DG_78</name>
    <dbReference type="NCBI Taxonomy" id="1703772"/>
    <lineage>
        <taxon>Bacteria</taxon>
        <taxon>Bacteria division TA06</taxon>
    </lineage>
</organism>
<keyword evidence="2" id="KW-0004">4Fe-4S</keyword>
<feature type="transmembrane region" description="Helical" evidence="7">
    <location>
        <begin position="6"/>
        <end position="28"/>
    </location>
</feature>
<dbReference type="PANTHER" id="PTHR30176:SF3">
    <property type="entry name" value="FERREDOXIN-TYPE PROTEIN NAPH"/>
    <property type="match status" value="1"/>
</dbReference>
<accession>A0A0S7YDL4</accession>
<evidence type="ECO:0000313" key="10">
    <source>
        <dbReference type="Proteomes" id="UP000051012"/>
    </source>
</evidence>
<evidence type="ECO:0000256" key="5">
    <source>
        <dbReference type="ARBA" id="ARBA00023004"/>
    </source>
</evidence>
<reference evidence="9 10" key="1">
    <citation type="journal article" date="2015" name="Microbiome">
        <title>Genomic resolution of linkages in carbon, nitrogen, and sulfur cycling among widespread estuary sediment bacteria.</title>
        <authorList>
            <person name="Baker B.J."/>
            <person name="Lazar C.S."/>
            <person name="Teske A.P."/>
            <person name="Dick G.J."/>
        </authorList>
    </citation>
    <scope>NUCLEOTIDE SEQUENCE [LARGE SCALE GENOMIC DNA]</scope>
    <source>
        <strain evidence="9">DG_78</strain>
    </source>
</reference>
<keyword evidence="4" id="KW-0249">Electron transport</keyword>
<dbReference type="GO" id="GO:0046872">
    <property type="term" value="F:metal ion binding"/>
    <property type="evidence" value="ECO:0007669"/>
    <property type="project" value="UniProtKB-KW"/>
</dbReference>
<dbReference type="EMBL" id="LJNI01000052">
    <property type="protein sequence ID" value="KPJ72845.1"/>
    <property type="molecule type" value="Genomic_DNA"/>
</dbReference>
<evidence type="ECO:0000313" key="9">
    <source>
        <dbReference type="EMBL" id="KPJ72845.1"/>
    </source>
</evidence>
<evidence type="ECO:0000259" key="8">
    <source>
        <dbReference type="PROSITE" id="PS51379"/>
    </source>
</evidence>
<dbReference type="InterPro" id="IPR017900">
    <property type="entry name" value="4Fe4S_Fe_S_CS"/>
</dbReference>
<dbReference type="Pfam" id="PF00037">
    <property type="entry name" value="Fer4"/>
    <property type="match status" value="1"/>
</dbReference>
<feature type="domain" description="4Fe-4S ferredoxin-type" evidence="8">
    <location>
        <begin position="210"/>
        <end position="239"/>
    </location>
</feature>
<feature type="transmembrane region" description="Helical" evidence="7">
    <location>
        <begin position="164"/>
        <end position="184"/>
    </location>
</feature>
<dbReference type="Pfam" id="PF12801">
    <property type="entry name" value="Fer4_5"/>
    <property type="match status" value="3"/>
</dbReference>
<feature type="domain" description="4Fe-4S ferredoxin-type" evidence="8">
    <location>
        <begin position="244"/>
        <end position="264"/>
    </location>
</feature>
<comment type="caution">
    <text evidence="9">The sequence shown here is derived from an EMBL/GenBank/DDBJ whole genome shotgun (WGS) entry which is preliminary data.</text>
</comment>
<evidence type="ECO:0000256" key="1">
    <source>
        <dbReference type="ARBA" id="ARBA00022448"/>
    </source>
</evidence>
<dbReference type="PROSITE" id="PS51379">
    <property type="entry name" value="4FE4S_FER_2"/>
    <property type="match status" value="2"/>
</dbReference>